<dbReference type="Proteomes" id="UP000696485">
    <property type="component" value="Unassembled WGS sequence"/>
</dbReference>
<sequence length="229" mass="25297">MAPSIKKLQAYFYGFIALYMLTGLGAFILGNIWLQQSDEGGAPREAVISRSIEQVGTLIGGIVVLTGVVGIIGGTSPVRRKVFLVSFVWLLIAVVLAELGLGGVIWFKTLRMRSLFQSQWIELWSDSLKIAFQDMSSLKGYGQCCGYKSREHVVASGACAANIVLEGCEEKVSAFADGYLRKLYTSLFGFTVVNVFCFVSTVMLVQARNDEERYIRIGRKEGRTYMNSI</sequence>
<gene>
    <name evidence="6" type="primary">PLS1</name>
    <name evidence="6" type="ORF">BG006_001317</name>
</gene>
<evidence type="ECO:0000313" key="6">
    <source>
        <dbReference type="EMBL" id="KAF9323588.1"/>
    </source>
</evidence>
<reference evidence="6" key="1">
    <citation type="journal article" date="2020" name="Fungal Divers.">
        <title>Resolving the Mortierellaceae phylogeny through synthesis of multi-gene phylogenetics and phylogenomics.</title>
        <authorList>
            <person name="Vandepol N."/>
            <person name="Liber J."/>
            <person name="Desiro A."/>
            <person name="Na H."/>
            <person name="Kennedy M."/>
            <person name="Barry K."/>
            <person name="Grigoriev I.V."/>
            <person name="Miller A.N."/>
            <person name="O'Donnell K."/>
            <person name="Stajich J.E."/>
            <person name="Bonito G."/>
        </authorList>
    </citation>
    <scope>NUCLEOTIDE SEQUENCE</scope>
    <source>
        <strain evidence="6">NVP1</strain>
    </source>
</reference>
<feature type="transmembrane region" description="Helical" evidence="5">
    <location>
        <begin position="82"/>
        <end position="107"/>
    </location>
</feature>
<evidence type="ECO:0000256" key="5">
    <source>
        <dbReference type="SAM" id="Phobius"/>
    </source>
</evidence>
<evidence type="ECO:0000256" key="1">
    <source>
        <dbReference type="ARBA" id="ARBA00004141"/>
    </source>
</evidence>
<dbReference type="InterPro" id="IPR018499">
    <property type="entry name" value="Tetraspanin/Peripherin"/>
</dbReference>
<feature type="transmembrane region" description="Helical" evidence="5">
    <location>
        <begin position="54"/>
        <end position="75"/>
    </location>
</feature>
<dbReference type="AlphaFoldDB" id="A0A9P5VH63"/>
<keyword evidence="4 5" id="KW-0472">Membrane</keyword>
<evidence type="ECO:0000256" key="3">
    <source>
        <dbReference type="ARBA" id="ARBA00022989"/>
    </source>
</evidence>
<evidence type="ECO:0000256" key="2">
    <source>
        <dbReference type="ARBA" id="ARBA00022692"/>
    </source>
</evidence>
<dbReference type="GO" id="GO:0016020">
    <property type="term" value="C:membrane"/>
    <property type="evidence" value="ECO:0007669"/>
    <property type="project" value="UniProtKB-SubCell"/>
</dbReference>
<accession>A0A9P5VH63</accession>
<protein>
    <submittedName>
        <fullName evidence="6">Phospholipid scramblase 1</fullName>
    </submittedName>
</protein>
<organism evidence="6 7">
    <name type="scientific">Podila minutissima</name>
    <dbReference type="NCBI Taxonomy" id="64525"/>
    <lineage>
        <taxon>Eukaryota</taxon>
        <taxon>Fungi</taxon>
        <taxon>Fungi incertae sedis</taxon>
        <taxon>Mucoromycota</taxon>
        <taxon>Mortierellomycotina</taxon>
        <taxon>Mortierellomycetes</taxon>
        <taxon>Mortierellales</taxon>
        <taxon>Mortierellaceae</taxon>
        <taxon>Podila</taxon>
    </lineage>
</organism>
<feature type="transmembrane region" description="Helical" evidence="5">
    <location>
        <begin position="12"/>
        <end position="34"/>
    </location>
</feature>
<name>A0A9P5VH63_9FUNG</name>
<proteinExistence type="predicted"/>
<dbReference type="Pfam" id="PF00335">
    <property type="entry name" value="Tetraspanin"/>
    <property type="match status" value="1"/>
</dbReference>
<evidence type="ECO:0000256" key="4">
    <source>
        <dbReference type="ARBA" id="ARBA00023136"/>
    </source>
</evidence>
<dbReference type="EMBL" id="JAAAUY010001254">
    <property type="protein sequence ID" value="KAF9323588.1"/>
    <property type="molecule type" value="Genomic_DNA"/>
</dbReference>
<keyword evidence="7" id="KW-1185">Reference proteome</keyword>
<feature type="transmembrane region" description="Helical" evidence="5">
    <location>
        <begin position="183"/>
        <end position="205"/>
    </location>
</feature>
<comment type="caution">
    <text evidence="6">The sequence shown here is derived from an EMBL/GenBank/DDBJ whole genome shotgun (WGS) entry which is preliminary data.</text>
</comment>
<comment type="subcellular location">
    <subcellularLocation>
        <location evidence="1">Membrane</location>
        <topology evidence="1">Multi-pass membrane protein</topology>
    </subcellularLocation>
</comment>
<evidence type="ECO:0000313" key="7">
    <source>
        <dbReference type="Proteomes" id="UP000696485"/>
    </source>
</evidence>
<keyword evidence="3 5" id="KW-1133">Transmembrane helix</keyword>
<keyword evidence="2 5" id="KW-0812">Transmembrane</keyword>